<dbReference type="OrthoDB" id="2676734at2759"/>
<keyword evidence="2" id="KW-1185">Reference proteome</keyword>
<gene>
    <name evidence="1" type="ORF">M404DRAFT_133044</name>
</gene>
<accession>A0A0C3PJE5</accession>
<dbReference type="AlphaFoldDB" id="A0A0C3PJE5"/>
<dbReference type="EMBL" id="KN831956">
    <property type="protein sequence ID" value="KIO08721.1"/>
    <property type="molecule type" value="Genomic_DNA"/>
</dbReference>
<protein>
    <submittedName>
        <fullName evidence="1">Uncharacterized protein</fullName>
    </submittedName>
</protein>
<feature type="non-terminal residue" evidence="1">
    <location>
        <position position="1"/>
    </location>
</feature>
<dbReference type="InParanoid" id="A0A0C3PJE5"/>
<reference evidence="1 2" key="1">
    <citation type="submission" date="2014-04" db="EMBL/GenBank/DDBJ databases">
        <authorList>
            <consortium name="DOE Joint Genome Institute"/>
            <person name="Kuo A."/>
            <person name="Kohler A."/>
            <person name="Costa M.D."/>
            <person name="Nagy L.G."/>
            <person name="Floudas D."/>
            <person name="Copeland A."/>
            <person name="Barry K.W."/>
            <person name="Cichocki N."/>
            <person name="Veneault-Fourrey C."/>
            <person name="LaButti K."/>
            <person name="Lindquist E.A."/>
            <person name="Lipzen A."/>
            <person name="Lundell T."/>
            <person name="Morin E."/>
            <person name="Murat C."/>
            <person name="Sun H."/>
            <person name="Tunlid A."/>
            <person name="Henrissat B."/>
            <person name="Grigoriev I.V."/>
            <person name="Hibbett D.S."/>
            <person name="Martin F."/>
            <person name="Nordberg H.P."/>
            <person name="Cantor M.N."/>
            <person name="Hua S.X."/>
        </authorList>
    </citation>
    <scope>NUCLEOTIDE SEQUENCE [LARGE SCALE GENOMIC DNA]</scope>
    <source>
        <strain evidence="1 2">Marx 270</strain>
    </source>
</reference>
<dbReference type="STRING" id="870435.A0A0C3PJE5"/>
<proteinExistence type="predicted"/>
<evidence type="ECO:0000313" key="2">
    <source>
        <dbReference type="Proteomes" id="UP000054217"/>
    </source>
</evidence>
<organism evidence="1 2">
    <name type="scientific">Pisolithus tinctorius Marx 270</name>
    <dbReference type="NCBI Taxonomy" id="870435"/>
    <lineage>
        <taxon>Eukaryota</taxon>
        <taxon>Fungi</taxon>
        <taxon>Dikarya</taxon>
        <taxon>Basidiomycota</taxon>
        <taxon>Agaricomycotina</taxon>
        <taxon>Agaricomycetes</taxon>
        <taxon>Agaricomycetidae</taxon>
        <taxon>Boletales</taxon>
        <taxon>Sclerodermatineae</taxon>
        <taxon>Pisolithaceae</taxon>
        <taxon>Pisolithus</taxon>
    </lineage>
</organism>
<sequence>AEDEHIVEILQDYHHKNIMNKKTINKLLKVEHGIQMRGYANVMVMTQCQPMLQLHGSHTTSGMLPGALKHQLVLNQMGKDPAQHHSTDSIKESITFDSGVHLSCDYVTTEMHHQDPSGFELCDPTAKKIVCEPLVALDGHDKLVSIGFLIWGVCDKW</sequence>
<name>A0A0C3PJE5_PISTI</name>
<dbReference type="Proteomes" id="UP000054217">
    <property type="component" value="Unassembled WGS sequence"/>
</dbReference>
<evidence type="ECO:0000313" key="1">
    <source>
        <dbReference type="EMBL" id="KIO08721.1"/>
    </source>
</evidence>
<dbReference type="HOGENOM" id="CLU_1485512_0_0_1"/>
<reference evidence="2" key="2">
    <citation type="submission" date="2015-01" db="EMBL/GenBank/DDBJ databases">
        <title>Evolutionary Origins and Diversification of the Mycorrhizal Mutualists.</title>
        <authorList>
            <consortium name="DOE Joint Genome Institute"/>
            <consortium name="Mycorrhizal Genomics Consortium"/>
            <person name="Kohler A."/>
            <person name="Kuo A."/>
            <person name="Nagy L.G."/>
            <person name="Floudas D."/>
            <person name="Copeland A."/>
            <person name="Barry K.W."/>
            <person name="Cichocki N."/>
            <person name="Veneault-Fourrey C."/>
            <person name="LaButti K."/>
            <person name="Lindquist E.A."/>
            <person name="Lipzen A."/>
            <person name="Lundell T."/>
            <person name="Morin E."/>
            <person name="Murat C."/>
            <person name="Riley R."/>
            <person name="Ohm R."/>
            <person name="Sun H."/>
            <person name="Tunlid A."/>
            <person name="Henrissat B."/>
            <person name="Grigoriev I.V."/>
            <person name="Hibbett D.S."/>
            <person name="Martin F."/>
        </authorList>
    </citation>
    <scope>NUCLEOTIDE SEQUENCE [LARGE SCALE GENOMIC DNA]</scope>
    <source>
        <strain evidence="2">Marx 270</strain>
    </source>
</reference>